<comment type="catalytic activity">
    <reaction evidence="1">
        <text>ATP + H2O = ADP + phosphate + H(+)</text>
        <dbReference type="Rhea" id="RHEA:13065"/>
        <dbReference type="ChEBI" id="CHEBI:15377"/>
        <dbReference type="ChEBI" id="CHEBI:15378"/>
        <dbReference type="ChEBI" id="CHEBI:30616"/>
        <dbReference type="ChEBI" id="CHEBI:43474"/>
        <dbReference type="ChEBI" id="CHEBI:456216"/>
        <dbReference type="EC" id="5.6.2.3"/>
    </reaction>
</comment>
<dbReference type="InterPro" id="IPR027417">
    <property type="entry name" value="P-loop_NTPase"/>
</dbReference>
<feature type="domain" description="DNA helicase Pif1-like DEAD-box helicase" evidence="2">
    <location>
        <begin position="1"/>
        <end position="110"/>
    </location>
</feature>
<dbReference type="SUPFAM" id="SSF52540">
    <property type="entry name" value="P-loop containing nucleoside triphosphate hydrolases"/>
    <property type="match status" value="1"/>
</dbReference>
<evidence type="ECO:0000259" key="3">
    <source>
        <dbReference type="Pfam" id="PF21530"/>
    </source>
</evidence>
<sequence>MMGKHCFEALDMSLSDIVGKHVNQPFGGKVIVFGGDFRQVLPVINGAGRAEIVLASLNSSYLWEHCKVLKLTKNMRLLSDGLSPEEAADLRDFSDWILKIGDGKLAEPNDDSKDPIEAISSAIYGDTASLHEKKEAKFFQERAILCPINEDVNMINEYMLDRLDDVYKICTNNLVSISGDEKIYYSADSIDPRDKGSVNNEALGPDFLNTIKVSGLPNHRLRLKIGCPVMVLRNRQPSAGLMNGTRLQITQLMDFMVQARIITGEKVGKLVYIPRLLITPSDTRLPFKMRRRQLPLAVAFAITINKSQGQSLSEV</sequence>
<dbReference type="EC" id="5.6.2.3" evidence="1"/>
<dbReference type="PANTHER" id="PTHR10492:SF101">
    <property type="entry name" value="ATP-DEPENDENT DNA HELICASE"/>
    <property type="match status" value="1"/>
</dbReference>
<dbReference type="GO" id="GO:0005524">
    <property type="term" value="F:ATP binding"/>
    <property type="evidence" value="ECO:0007669"/>
    <property type="project" value="UniProtKB-KW"/>
</dbReference>
<dbReference type="Pfam" id="PF21530">
    <property type="entry name" value="Pif1_2B_dom"/>
    <property type="match status" value="1"/>
</dbReference>
<feature type="non-terminal residue" evidence="4">
    <location>
        <position position="1"/>
    </location>
</feature>
<accession>A0A816UFP9</accession>
<dbReference type="AlphaFoldDB" id="A0A816UFP9"/>
<dbReference type="Proteomes" id="UP001295469">
    <property type="component" value="Chromosome C08"/>
</dbReference>
<keyword evidence="1" id="KW-0347">Helicase</keyword>
<comment type="similarity">
    <text evidence="1">Belongs to the helicase family.</text>
</comment>
<dbReference type="InterPro" id="IPR010285">
    <property type="entry name" value="DNA_helicase_pif1-like_DEAD"/>
</dbReference>
<evidence type="ECO:0000313" key="4">
    <source>
        <dbReference type="EMBL" id="CAF2108349.1"/>
    </source>
</evidence>
<feature type="domain" description="DNA helicase Pif1-like 2B" evidence="3">
    <location>
        <begin position="206"/>
        <end position="252"/>
    </location>
</feature>
<proteinExistence type="inferred from homology"/>
<keyword evidence="1" id="KW-0233">DNA recombination</keyword>
<dbReference type="EMBL" id="HG994372">
    <property type="protein sequence ID" value="CAF2108349.1"/>
    <property type="molecule type" value="Genomic_DNA"/>
</dbReference>
<dbReference type="GO" id="GO:0006310">
    <property type="term" value="P:DNA recombination"/>
    <property type="evidence" value="ECO:0007669"/>
    <property type="project" value="UniProtKB-KW"/>
</dbReference>
<keyword evidence="1" id="KW-0227">DNA damage</keyword>
<reference evidence="4" key="1">
    <citation type="submission" date="2021-01" db="EMBL/GenBank/DDBJ databases">
        <authorList>
            <consortium name="Genoscope - CEA"/>
            <person name="William W."/>
        </authorList>
    </citation>
    <scope>NUCLEOTIDE SEQUENCE</scope>
</reference>
<dbReference type="Pfam" id="PF05970">
    <property type="entry name" value="PIF1"/>
    <property type="match status" value="1"/>
</dbReference>
<keyword evidence="1" id="KW-0547">Nucleotide-binding</keyword>
<dbReference type="GO" id="GO:0006281">
    <property type="term" value="P:DNA repair"/>
    <property type="evidence" value="ECO:0007669"/>
    <property type="project" value="UniProtKB-KW"/>
</dbReference>
<dbReference type="GO" id="GO:0000723">
    <property type="term" value="P:telomere maintenance"/>
    <property type="evidence" value="ECO:0007669"/>
    <property type="project" value="InterPro"/>
</dbReference>
<gene>
    <name evidence="4" type="ORF">DARMORV10_C08P14620.1</name>
</gene>
<dbReference type="GO" id="GO:0043139">
    <property type="term" value="F:5'-3' DNA helicase activity"/>
    <property type="evidence" value="ECO:0007669"/>
    <property type="project" value="UniProtKB-EC"/>
</dbReference>
<protein>
    <recommendedName>
        <fullName evidence="1">ATP-dependent DNA helicase</fullName>
        <ecNumber evidence="1">5.6.2.3</ecNumber>
    </recommendedName>
</protein>
<name>A0A816UFP9_BRANA</name>
<dbReference type="PANTHER" id="PTHR10492">
    <property type="match status" value="1"/>
</dbReference>
<keyword evidence="1" id="KW-0067">ATP-binding</keyword>
<dbReference type="GO" id="GO:0016787">
    <property type="term" value="F:hydrolase activity"/>
    <property type="evidence" value="ECO:0007669"/>
    <property type="project" value="UniProtKB-KW"/>
</dbReference>
<evidence type="ECO:0000256" key="1">
    <source>
        <dbReference type="RuleBase" id="RU363044"/>
    </source>
</evidence>
<keyword evidence="1" id="KW-0234">DNA repair</keyword>
<keyword evidence="1" id="KW-0378">Hydrolase</keyword>
<organism evidence="4">
    <name type="scientific">Brassica napus</name>
    <name type="common">Rape</name>
    <dbReference type="NCBI Taxonomy" id="3708"/>
    <lineage>
        <taxon>Eukaryota</taxon>
        <taxon>Viridiplantae</taxon>
        <taxon>Streptophyta</taxon>
        <taxon>Embryophyta</taxon>
        <taxon>Tracheophyta</taxon>
        <taxon>Spermatophyta</taxon>
        <taxon>Magnoliopsida</taxon>
        <taxon>eudicotyledons</taxon>
        <taxon>Gunneridae</taxon>
        <taxon>Pentapetalae</taxon>
        <taxon>rosids</taxon>
        <taxon>malvids</taxon>
        <taxon>Brassicales</taxon>
        <taxon>Brassicaceae</taxon>
        <taxon>Brassiceae</taxon>
        <taxon>Brassica</taxon>
    </lineage>
</organism>
<dbReference type="InterPro" id="IPR049163">
    <property type="entry name" value="Pif1-like_2B_dom"/>
</dbReference>
<evidence type="ECO:0000259" key="2">
    <source>
        <dbReference type="Pfam" id="PF05970"/>
    </source>
</evidence>
<comment type="cofactor">
    <cofactor evidence="1">
        <name>Mg(2+)</name>
        <dbReference type="ChEBI" id="CHEBI:18420"/>
    </cofactor>
</comment>